<dbReference type="Proteomes" id="UP000001857">
    <property type="component" value="Plasmid pMJ100"/>
</dbReference>
<dbReference type="InterPro" id="IPR036388">
    <property type="entry name" value="WH-like_DNA-bd_sf"/>
</dbReference>
<dbReference type="RefSeq" id="WP_012534596.1">
    <property type="nucleotide sequence ID" value="NC_011185.1"/>
</dbReference>
<protein>
    <submittedName>
        <fullName evidence="1">Uncharacterized protein</fullName>
    </submittedName>
</protein>
<geneLocation type="plasmid" evidence="1 2">
    <name>pMJ100</name>
</geneLocation>
<dbReference type="HOGENOM" id="CLU_1577844_0_0_6"/>
<keyword evidence="1" id="KW-0614">Plasmid</keyword>
<dbReference type="AlphaFoldDB" id="B5EW03"/>
<evidence type="ECO:0000313" key="1">
    <source>
        <dbReference type="EMBL" id="ACH64813.1"/>
    </source>
</evidence>
<reference evidence="2" key="1">
    <citation type="submission" date="2008-08" db="EMBL/GenBank/DDBJ databases">
        <title>Complete sequence of Vibrio fischeri strain MJ11.</title>
        <authorList>
            <person name="Mandel M.J."/>
            <person name="Stabb E.V."/>
            <person name="Ruby E.G."/>
            <person name="Ferriera S."/>
            <person name="Johnson J."/>
            <person name="Kravitz S."/>
            <person name="Beeson K."/>
            <person name="Sutton G."/>
            <person name="Rogers Y.-H."/>
            <person name="Friedman R."/>
            <person name="Frazier M."/>
            <person name="Venter J.C."/>
        </authorList>
    </citation>
    <scope>NUCLEOTIDE SEQUENCE [LARGE SCALE GENOMIC DNA]</scope>
    <source>
        <strain evidence="2">MJ11</strain>
        <plasmid evidence="2">Plasmid pMJ100</plasmid>
    </source>
</reference>
<reference evidence="1 2" key="2">
    <citation type="journal article" date="2009" name="Nature">
        <title>A single regulatory gene is sufficient to alter bacterial host range.</title>
        <authorList>
            <person name="Mandel M.J."/>
            <person name="Wollenberg M.S."/>
            <person name="Stabb E.V."/>
            <person name="Visick K.L."/>
            <person name="Ruby E.G."/>
        </authorList>
    </citation>
    <scope>NUCLEOTIDE SEQUENCE [LARGE SCALE GENOMIC DNA]</scope>
    <source>
        <strain evidence="1 2">MJ11</strain>
        <plasmid evidence="2">Plasmid pMJ100</plasmid>
    </source>
</reference>
<dbReference type="EMBL" id="CP001134">
    <property type="protein sequence ID" value="ACH64813.1"/>
    <property type="molecule type" value="Genomic_DNA"/>
</dbReference>
<accession>B5EW03</accession>
<gene>
    <name evidence="1" type="ordered locus">VFMJ11_B0060</name>
</gene>
<proteinExistence type="predicted"/>
<dbReference type="Gene3D" id="1.10.10.10">
    <property type="entry name" value="Winged helix-like DNA-binding domain superfamily/Winged helix DNA-binding domain"/>
    <property type="match status" value="1"/>
</dbReference>
<name>B5EW03_ALIFM</name>
<dbReference type="KEGG" id="vfm:VFMJ11_B0060"/>
<sequence>MFSNNEQIKTLCHDLMFIMMSGYPIGKNQADFYLIAHLSKAISQVQYDEKKKLTFILYSNDNSLCQAFEFQCQHASISCEIINTKPTIQGGNMNNQEYTTAELNNITCLYKALKSKNMLITELFNTTKLAQNEATKALNALVKKGLIARTSSNKKVWEVVAELKPEIFA</sequence>
<organism evidence="1 2">
    <name type="scientific">Aliivibrio fischeri (strain MJ11)</name>
    <name type="common">Vibrio fischeri</name>
    <dbReference type="NCBI Taxonomy" id="388396"/>
    <lineage>
        <taxon>Bacteria</taxon>
        <taxon>Pseudomonadati</taxon>
        <taxon>Pseudomonadota</taxon>
        <taxon>Gammaproteobacteria</taxon>
        <taxon>Vibrionales</taxon>
        <taxon>Vibrionaceae</taxon>
        <taxon>Aliivibrio</taxon>
    </lineage>
</organism>
<dbReference type="SUPFAM" id="SSF46785">
    <property type="entry name" value="Winged helix' DNA-binding domain"/>
    <property type="match status" value="1"/>
</dbReference>
<evidence type="ECO:0000313" key="2">
    <source>
        <dbReference type="Proteomes" id="UP000001857"/>
    </source>
</evidence>
<dbReference type="InterPro" id="IPR036390">
    <property type="entry name" value="WH_DNA-bd_sf"/>
</dbReference>